<sequence>MGKNMAENDLYSEFEDITNKLSDLSTQLSSLKEQLSKSLEENEELKMENKNLRKHLEKVDDETKDFDQSDLPSSRLNLEKLYEKGFHVCQQFYGSHHDEPCMFCLDVIYGNRSQNQK</sequence>
<evidence type="ECO:0000256" key="3">
    <source>
        <dbReference type="ARBA" id="ARBA00022723"/>
    </source>
</evidence>
<dbReference type="AlphaFoldDB" id="A0A0R1SCS8"/>
<keyword evidence="3" id="KW-0479">Metal-binding</keyword>
<evidence type="ECO:0000256" key="2">
    <source>
        <dbReference type="ARBA" id="ARBA00022705"/>
    </source>
</evidence>
<name>A0A0R1SCS8_9LACO</name>
<proteinExistence type="predicted"/>
<evidence type="ECO:0000256" key="1">
    <source>
        <dbReference type="ARBA" id="ARBA00022490"/>
    </source>
</evidence>
<dbReference type="eggNOG" id="COG4467">
    <property type="taxonomic scope" value="Bacteria"/>
</dbReference>
<protein>
    <recommendedName>
        <fullName evidence="9">Initiation-control protein YabA</fullName>
    </recommendedName>
</protein>
<evidence type="ECO:0000313" key="8">
    <source>
        <dbReference type="Proteomes" id="UP000051647"/>
    </source>
</evidence>
<evidence type="ECO:0000313" key="7">
    <source>
        <dbReference type="EMBL" id="KRL66441.1"/>
    </source>
</evidence>
<keyword evidence="6" id="KW-0175">Coiled coil</keyword>
<feature type="coiled-coil region" evidence="6">
    <location>
        <begin position="14"/>
        <end position="62"/>
    </location>
</feature>
<dbReference type="PATRIC" id="fig|1423815.3.peg.591"/>
<organism evidence="7 8">
    <name type="scientific">Companilactobacillus versmoldensis DSM 14857 = KCTC 3814</name>
    <dbReference type="NCBI Taxonomy" id="1423815"/>
    <lineage>
        <taxon>Bacteria</taxon>
        <taxon>Bacillati</taxon>
        <taxon>Bacillota</taxon>
        <taxon>Bacilli</taxon>
        <taxon>Lactobacillales</taxon>
        <taxon>Lactobacillaceae</taxon>
        <taxon>Companilactobacillus</taxon>
    </lineage>
</organism>
<comment type="caution">
    <text evidence="7">The sequence shown here is derived from an EMBL/GenBank/DDBJ whole genome shotgun (WGS) entry which is preliminary data.</text>
</comment>
<evidence type="ECO:0008006" key="9">
    <source>
        <dbReference type="Google" id="ProtNLM"/>
    </source>
</evidence>
<dbReference type="PIRSF" id="PIRSF021439">
    <property type="entry name" value="DUF972"/>
    <property type="match status" value="1"/>
</dbReference>
<evidence type="ECO:0000256" key="4">
    <source>
        <dbReference type="ARBA" id="ARBA00022833"/>
    </source>
</evidence>
<dbReference type="GO" id="GO:0006260">
    <property type="term" value="P:DNA replication"/>
    <property type="evidence" value="ECO:0007669"/>
    <property type="project" value="UniProtKB-KW"/>
</dbReference>
<accession>A0A0R1SCS8</accession>
<evidence type="ECO:0000256" key="5">
    <source>
        <dbReference type="ARBA" id="ARBA00022880"/>
    </source>
</evidence>
<reference evidence="7 8" key="1">
    <citation type="journal article" date="2015" name="Genome Announc.">
        <title>Expanding the biotechnology potential of lactobacilli through comparative genomics of 213 strains and associated genera.</title>
        <authorList>
            <person name="Sun Z."/>
            <person name="Harris H.M."/>
            <person name="McCann A."/>
            <person name="Guo C."/>
            <person name="Argimon S."/>
            <person name="Zhang W."/>
            <person name="Yang X."/>
            <person name="Jeffery I.B."/>
            <person name="Cooney J.C."/>
            <person name="Kagawa T.F."/>
            <person name="Liu W."/>
            <person name="Song Y."/>
            <person name="Salvetti E."/>
            <person name="Wrobel A."/>
            <person name="Rasinkangas P."/>
            <person name="Parkhill J."/>
            <person name="Rea M.C."/>
            <person name="O'Sullivan O."/>
            <person name="Ritari J."/>
            <person name="Douillard F.P."/>
            <person name="Paul Ross R."/>
            <person name="Yang R."/>
            <person name="Briner A.E."/>
            <person name="Felis G.E."/>
            <person name="de Vos W.M."/>
            <person name="Barrangou R."/>
            <person name="Klaenhammer T.R."/>
            <person name="Caufield P.W."/>
            <person name="Cui Y."/>
            <person name="Zhang H."/>
            <person name="O'Toole P.W."/>
        </authorList>
    </citation>
    <scope>NUCLEOTIDE SEQUENCE [LARGE SCALE GENOMIC DNA]</scope>
    <source>
        <strain evidence="7 8">DSM 14857</strain>
    </source>
</reference>
<dbReference type="InterPro" id="IPR010377">
    <property type="entry name" value="YabA"/>
</dbReference>
<gene>
    <name evidence="7" type="ORF">FC27_GL000583</name>
</gene>
<evidence type="ECO:0000256" key="6">
    <source>
        <dbReference type="SAM" id="Coils"/>
    </source>
</evidence>
<dbReference type="EMBL" id="AZFA01000014">
    <property type="protein sequence ID" value="KRL66441.1"/>
    <property type="molecule type" value="Genomic_DNA"/>
</dbReference>
<keyword evidence="5" id="KW-0236">DNA replication inhibitor</keyword>
<keyword evidence="4" id="KW-0862">Zinc</keyword>
<dbReference type="GO" id="GO:0008156">
    <property type="term" value="P:negative regulation of DNA replication"/>
    <property type="evidence" value="ECO:0007669"/>
    <property type="project" value="UniProtKB-KW"/>
</dbReference>
<keyword evidence="2" id="KW-0235">DNA replication</keyword>
<keyword evidence="1" id="KW-0963">Cytoplasm</keyword>
<dbReference type="Pfam" id="PF06156">
    <property type="entry name" value="YabA"/>
    <property type="match status" value="1"/>
</dbReference>
<dbReference type="STRING" id="1423815.FC27_GL000583"/>
<keyword evidence="8" id="KW-1185">Reference proteome</keyword>
<dbReference type="GO" id="GO:0046872">
    <property type="term" value="F:metal ion binding"/>
    <property type="evidence" value="ECO:0007669"/>
    <property type="project" value="UniProtKB-KW"/>
</dbReference>
<dbReference type="Proteomes" id="UP000051647">
    <property type="component" value="Unassembled WGS sequence"/>
</dbReference>